<dbReference type="EMBL" id="CP022347">
    <property type="protein sequence ID" value="ASQ30223.1"/>
    <property type="molecule type" value="Genomic_DNA"/>
</dbReference>
<name>A0A222MW89_9BACT</name>
<dbReference type="RefSeq" id="WP_094324993.1">
    <property type="nucleotide sequence ID" value="NZ_CP022347.1"/>
</dbReference>
<dbReference type="KEGG" id="cavi:CAV_0556"/>
<dbReference type="Proteomes" id="UP000201169">
    <property type="component" value="Chromosome"/>
</dbReference>
<keyword evidence="2" id="KW-1185">Reference proteome</keyword>
<protein>
    <submittedName>
        <fullName evidence="1">Uncharacterized protein</fullName>
    </submittedName>
</protein>
<accession>A0A222MW89</accession>
<evidence type="ECO:0000313" key="2">
    <source>
        <dbReference type="Proteomes" id="UP000201169"/>
    </source>
</evidence>
<proteinExistence type="predicted"/>
<reference evidence="1 2" key="1">
    <citation type="submission" date="2017-07" db="EMBL/GenBank/DDBJ databases">
        <title>Analysis of two Campylobacter avium genomes and identification of a novel hippuricase gene.</title>
        <authorList>
            <person name="Miller W.G."/>
            <person name="Chapman M.H."/>
            <person name="Yee E."/>
            <person name="Revez J."/>
            <person name="Bono J.L."/>
            <person name="Rossi M."/>
        </authorList>
    </citation>
    <scope>NUCLEOTIDE SEQUENCE [LARGE SCALE GENOMIC DNA]</scope>
    <source>
        <strain evidence="1 2">LMG 24591</strain>
    </source>
</reference>
<dbReference type="AlphaFoldDB" id="A0A222MW89"/>
<organism evidence="1 2">
    <name type="scientific">Campylobacter avium LMG 24591</name>
    <dbReference type="NCBI Taxonomy" id="522484"/>
    <lineage>
        <taxon>Bacteria</taxon>
        <taxon>Pseudomonadati</taxon>
        <taxon>Campylobacterota</taxon>
        <taxon>Epsilonproteobacteria</taxon>
        <taxon>Campylobacterales</taxon>
        <taxon>Campylobacteraceae</taxon>
        <taxon>Campylobacter</taxon>
    </lineage>
</organism>
<sequence length="220" mass="24335">MPILDIRAGSAATANVNNATANLISAYMARSKGISEGISGIGKAFSDYAKTKDEMATNESKREHLDANTAEQKAQTELLNKTDENGVSIREKQINNEITKQGWQNTQLEQLLSKQRNGKSLYQQGLDANIDLSKSQENQNYANSNLIKAKAAGQNIDNAFNFTAHHKLVSSDENALGVYGNTLNGNKPISDFEYFKQTGTIRTPSKDGKNYTYQRFFSLR</sequence>
<evidence type="ECO:0000313" key="1">
    <source>
        <dbReference type="EMBL" id="ASQ30223.1"/>
    </source>
</evidence>
<gene>
    <name evidence="1" type="ORF">CAV_0556</name>
</gene>